<dbReference type="EMBL" id="CACRXK020000890">
    <property type="protein sequence ID" value="CAB3985608.1"/>
    <property type="molecule type" value="Genomic_DNA"/>
</dbReference>
<reference evidence="2" key="1">
    <citation type="submission" date="2020-04" db="EMBL/GenBank/DDBJ databases">
        <authorList>
            <person name="Alioto T."/>
            <person name="Alioto T."/>
            <person name="Gomez Garrido J."/>
        </authorList>
    </citation>
    <scope>NUCLEOTIDE SEQUENCE</scope>
    <source>
        <strain evidence="2">A484AB</strain>
    </source>
</reference>
<comment type="caution">
    <text evidence="2">The sequence shown here is derived from an EMBL/GenBank/DDBJ whole genome shotgun (WGS) entry which is preliminary data.</text>
</comment>
<keyword evidence="3" id="KW-1185">Reference proteome</keyword>
<feature type="domain" description="Integrase core" evidence="1">
    <location>
        <begin position="31"/>
        <end position="179"/>
    </location>
</feature>
<accession>A0A7D9HN30</accession>
<dbReference type="PANTHER" id="PTHR46791">
    <property type="entry name" value="EXPRESSED PROTEIN"/>
    <property type="match status" value="1"/>
</dbReference>
<evidence type="ECO:0000259" key="1">
    <source>
        <dbReference type="Pfam" id="PF24764"/>
    </source>
</evidence>
<dbReference type="AlphaFoldDB" id="A0A7D9HN30"/>
<dbReference type="InterPro" id="IPR058913">
    <property type="entry name" value="Integrase_dom_put"/>
</dbReference>
<dbReference type="OrthoDB" id="6119988at2759"/>
<evidence type="ECO:0000313" key="3">
    <source>
        <dbReference type="Proteomes" id="UP001152795"/>
    </source>
</evidence>
<organism evidence="2 3">
    <name type="scientific">Paramuricea clavata</name>
    <name type="common">Red gorgonian</name>
    <name type="synonym">Violescent sea-whip</name>
    <dbReference type="NCBI Taxonomy" id="317549"/>
    <lineage>
        <taxon>Eukaryota</taxon>
        <taxon>Metazoa</taxon>
        <taxon>Cnidaria</taxon>
        <taxon>Anthozoa</taxon>
        <taxon>Octocorallia</taxon>
        <taxon>Malacalcyonacea</taxon>
        <taxon>Plexauridae</taxon>
        <taxon>Paramuricea</taxon>
    </lineage>
</organism>
<dbReference type="Pfam" id="PF24764">
    <property type="entry name" value="rva_4"/>
    <property type="match status" value="1"/>
</dbReference>
<dbReference type="PANTHER" id="PTHR46791:SF5">
    <property type="entry name" value="CLR5 DOMAIN-CONTAINING PROTEIN-RELATED"/>
    <property type="match status" value="1"/>
</dbReference>
<evidence type="ECO:0000313" key="2">
    <source>
        <dbReference type="EMBL" id="CAB3985608.1"/>
    </source>
</evidence>
<protein>
    <recommendedName>
        <fullName evidence="1">Integrase core domain-containing protein</fullName>
    </recommendedName>
</protein>
<proteinExistence type="predicted"/>
<name>A0A7D9HN30_PARCT</name>
<sequence>MAASSSFTSSESDSENDEQDLIEYYFSRDGYGCIDGWSRKIIWLHVARSNNKPEIPASFYLQSVQTYGCPVKLRSDCGTENGIMAGMQCEFRSSGDAHFFGTSPANQRIESWWFQFRKNRSTWWINYFKDLCERNLFNPDNDLEKECMWFCFSDVIQNDLNYVKEQWNTHRIRDSKHDTIPGIPDELYYFPEKKGGIDNLYLPVPAEQIQFVQENLLQFEEEENIMQEYFNHIFETSRLQQPNNWEEAEQLYSVLMGIANGT</sequence>
<dbReference type="Proteomes" id="UP001152795">
    <property type="component" value="Unassembled WGS sequence"/>
</dbReference>
<gene>
    <name evidence="2" type="ORF">PACLA_8A046010</name>
</gene>